<dbReference type="EMBL" id="JACEFO010002615">
    <property type="protein sequence ID" value="KAF8654483.1"/>
    <property type="molecule type" value="Genomic_DNA"/>
</dbReference>
<evidence type="ECO:0000313" key="3">
    <source>
        <dbReference type="Proteomes" id="UP000636709"/>
    </source>
</evidence>
<proteinExistence type="predicted"/>
<dbReference type="Proteomes" id="UP000636709">
    <property type="component" value="Unassembled WGS sequence"/>
</dbReference>
<dbReference type="Pfam" id="PF12937">
    <property type="entry name" value="F-box-like"/>
    <property type="match status" value="1"/>
</dbReference>
<dbReference type="AlphaFoldDB" id="A0A835A7J0"/>
<dbReference type="SMART" id="SM00256">
    <property type="entry name" value="FBOX"/>
    <property type="match status" value="1"/>
</dbReference>
<dbReference type="InterPro" id="IPR050796">
    <property type="entry name" value="SCF_F-box_component"/>
</dbReference>
<evidence type="ECO:0000259" key="1">
    <source>
        <dbReference type="PROSITE" id="PS50181"/>
    </source>
</evidence>
<dbReference type="PROSITE" id="PS50181">
    <property type="entry name" value="FBOX"/>
    <property type="match status" value="1"/>
</dbReference>
<organism evidence="2 3">
    <name type="scientific">Digitaria exilis</name>
    <dbReference type="NCBI Taxonomy" id="1010633"/>
    <lineage>
        <taxon>Eukaryota</taxon>
        <taxon>Viridiplantae</taxon>
        <taxon>Streptophyta</taxon>
        <taxon>Embryophyta</taxon>
        <taxon>Tracheophyta</taxon>
        <taxon>Spermatophyta</taxon>
        <taxon>Magnoliopsida</taxon>
        <taxon>Liliopsida</taxon>
        <taxon>Poales</taxon>
        <taxon>Poaceae</taxon>
        <taxon>PACMAD clade</taxon>
        <taxon>Panicoideae</taxon>
        <taxon>Panicodae</taxon>
        <taxon>Paniceae</taxon>
        <taxon>Anthephorinae</taxon>
        <taxon>Digitaria</taxon>
    </lineage>
</organism>
<accession>A0A835A7J0</accession>
<evidence type="ECO:0000313" key="2">
    <source>
        <dbReference type="EMBL" id="KAF8654483.1"/>
    </source>
</evidence>
<sequence>MADEGFDLLPTDTFVAILVRLPTSARRRSRLVCKRWRDVIDERTSERQLRTKILAFNSAWQSSHVVIFDDKDGRRRHDWTYDSALSGKVDMVGTSNGLICLQDTGDRDRSIITVANPITGEAMALPPLPRTWRPLTESPVWREVVSPAMSGSYNFFCGGVVCVDGSAYWFTLFADRVMALDLEDERFMSFPGRLGHRLLDVSASRRRPRGG</sequence>
<dbReference type="OrthoDB" id="1894463at2759"/>
<dbReference type="InterPro" id="IPR001810">
    <property type="entry name" value="F-box_dom"/>
</dbReference>
<dbReference type="Gene3D" id="1.20.1280.50">
    <property type="match status" value="1"/>
</dbReference>
<dbReference type="SUPFAM" id="SSF81383">
    <property type="entry name" value="F-box domain"/>
    <property type="match status" value="1"/>
</dbReference>
<protein>
    <recommendedName>
        <fullName evidence="1">F-box domain-containing protein</fullName>
    </recommendedName>
</protein>
<dbReference type="PANTHER" id="PTHR31672:SF8">
    <property type="entry name" value="F-BOX DOMAIN-CONTAINING PROTEIN"/>
    <property type="match status" value="1"/>
</dbReference>
<gene>
    <name evidence="2" type="ORF">HU200_061673</name>
</gene>
<dbReference type="PANTHER" id="PTHR31672">
    <property type="entry name" value="BNACNNG10540D PROTEIN"/>
    <property type="match status" value="1"/>
</dbReference>
<feature type="domain" description="F-box" evidence="1">
    <location>
        <begin position="3"/>
        <end position="49"/>
    </location>
</feature>
<comment type="caution">
    <text evidence="2">The sequence shown here is derived from an EMBL/GenBank/DDBJ whole genome shotgun (WGS) entry which is preliminary data.</text>
</comment>
<keyword evidence="3" id="KW-1185">Reference proteome</keyword>
<name>A0A835A7J0_9POAL</name>
<reference evidence="2" key="1">
    <citation type="submission" date="2020-07" db="EMBL/GenBank/DDBJ databases">
        <title>Genome sequence and genetic diversity analysis of an under-domesticated orphan crop, white fonio (Digitaria exilis).</title>
        <authorList>
            <person name="Bennetzen J.L."/>
            <person name="Chen S."/>
            <person name="Ma X."/>
            <person name="Wang X."/>
            <person name="Yssel A.E.J."/>
            <person name="Chaluvadi S.R."/>
            <person name="Johnson M."/>
            <person name="Gangashetty P."/>
            <person name="Hamidou F."/>
            <person name="Sanogo M.D."/>
            <person name="Zwaenepoel A."/>
            <person name="Wallace J."/>
            <person name="Van De Peer Y."/>
            <person name="Van Deynze A."/>
        </authorList>
    </citation>
    <scope>NUCLEOTIDE SEQUENCE</scope>
    <source>
        <tissue evidence="2">Leaves</tissue>
    </source>
</reference>
<dbReference type="InterPro" id="IPR036047">
    <property type="entry name" value="F-box-like_dom_sf"/>
</dbReference>